<feature type="domain" description="TPM" evidence="4">
    <location>
        <begin position="39"/>
        <end position="156"/>
    </location>
</feature>
<keyword evidence="2" id="KW-0812">Transmembrane</keyword>
<reference evidence="5 6" key="1">
    <citation type="submission" date="2019-08" db="EMBL/GenBank/DDBJ databases">
        <title>Bacterial whole genome sequence for Glaciihabitans sp. CHu50b-6-2.</title>
        <authorList>
            <person name="Jin L."/>
        </authorList>
    </citation>
    <scope>NUCLEOTIDE SEQUENCE [LARGE SCALE GENOMIC DNA]</scope>
    <source>
        <strain evidence="5 6">CHu50b-6-2</strain>
    </source>
</reference>
<gene>
    <name evidence="5" type="ORF">FVP33_07405</name>
</gene>
<dbReference type="Pfam" id="PF04536">
    <property type="entry name" value="TPM_phosphatase"/>
    <property type="match status" value="1"/>
</dbReference>
<dbReference type="InterPro" id="IPR007621">
    <property type="entry name" value="TPM_dom"/>
</dbReference>
<evidence type="ECO:0000313" key="6">
    <source>
        <dbReference type="Proteomes" id="UP000321379"/>
    </source>
</evidence>
<dbReference type="EMBL" id="VRMG01000005">
    <property type="protein sequence ID" value="TXN31376.1"/>
    <property type="molecule type" value="Genomic_DNA"/>
</dbReference>
<dbReference type="RefSeq" id="WP_147782963.1">
    <property type="nucleotide sequence ID" value="NZ_VRMG01000005.1"/>
</dbReference>
<accession>A0A5C8UUQ8</accession>
<protein>
    <submittedName>
        <fullName evidence="5">TPM domain-containing protein</fullName>
    </submittedName>
</protein>
<comment type="caution">
    <text evidence="5">The sequence shown here is derived from an EMBL/GenBank/DDBJ whole genome shotgun (WGS) entry which is preliminary data.</text>
</comment>
<evidence type="ECO:0000313" key="5">
    <source>
        <dbReference type="EMBL" id="TXN31376.1"/>
    </source>
</evidence>
<evidence type="ECO:0000256" key="3">
    <source>
        <dbReference type="SAM" id="SignalP"/>
    </source>
</evidence>
<feature type="transmembrane region" description="Helical" evidence="2">
    <location>
        <begin position="186"/>
        <end position="208"/>
    </location>
</feature>
<feature type="signal peptide" evidence="3">
    <location>
        <begin position="1"/>
        <end position="28"/>
    </location>
</feature>
<sequence length="692" mass="68987">MRNRLFATLAAVAIALGIGLVAPTAAVATPPVDLAGGYVVDQVGALGGRQAEVNSAIDKLYADSKVQLFVVYVDSFTGVSDPQAWAAATARKNGLGKNNILLAVAVSDRVYNVFYDGSVPLSAQQTDSIETNEVVPKLKADDWAGAAIAAADGFDAAMAGGSGGTGSNGTGSGGTGSAIAGGALQAALVTIVVIIVLLFLGLGLVLFIRSRRRRAGQLAAARTAQLSLDQLDAKASSLLVQLDDSLKSSEQELGFAIAQFGNEVTTPFSATLAKAQAEVKEAFAIKQKLDDAVPETPEEKRAMTTRIIELCETADRELDEQADAFDDLRELEKSAPQDLEKVVADASAAATRLAASREKLAGLASSYSPKALATVATNPEQADKLLAFVDTTAATARDALAKNDLSTAAVNVRAGQASLGQTAQLLDAIDSLALGLADAKSKLDAAITDTRQDLATAKALPAAASDELAPSIAAAETALAAATEAGNAGDPLSSLGTLGTANAQLDRVLDAVRDEQEKVRTAAAQLPSAISTASSQISAANDFITTRRGGVGSTARTRVSEATRHLEVAVSLSSTDPVQALTEATAAIRLSREALSAAQDDVDSFQGPGAGGGSGLNGIGGAILGGIIGGLLSGGGRGGGFGGGGFGGFGGGGFGGGGFGGGGFGGGFGGSGGGRSSGGGFGGGGRSSGGRF</sequence>
<proteinExistence type="predicted"/>
<name>A0A5C8UUQ8_9MICO</name>
<organism evidence="5 6">
    <name type="scientific">Lacisediminihabitans profunda</name>
    <dbReference type="NCBI Taxonomy" id="2594790"/>
    <lineage>
        <taxon>Bacteria</taxon>
        <taxon>Bacillati</taxon>
        <taxon>Actinomycetota</taxon>
        <taxon>Actinomycetes</taxon>
        <taxon>Micrococcales</taxon>
        <taxon>Microbacteriaceae</taxon>
        <taxon>Lacisediminihabitans</taxon>
    </lineage>
</organism>
<feature type="chain" id="PRO_5038821733" evidence="3">
    <location>
        <begin position="29"/>
        <end position="692"/>
    </location>
</feature>
<dbReference type="Proteomes" id="UP000321379">
    <property type="component" value="Unassembled WGS sequence"/>
</dbReference>
<evidence type="ECO:0000256" key="1">
    <source>
        <dbReference type="SAM" id="Coils"/>
    </source>
</evidence>
<keyword evidence="6" id="KW-1185">Reference proteome</keyword>
<evidence type="ECO:0000259" key="4">
    <source>
        <dbReference type="Pfam" id="PF04536"/>
    </source>
</evidence>
<evidence type="ECO:0000256" key="2">
    <source>
        <dbReference type="SAM" id="Phobius"/>
    </source>
</evidence>
<keyword evidence="1" id="KW-0175">Coiled coil</keyword>
<dbReference type="AlphaFoldDB" id="A0A5C8UUQ8"/>
<keyword evidence="2" id="KW-0472">Membrane</keyword>
<keyword evidence="2" id="KW-1133">Transmembrane helix</keyword>
<keyword evidence="3" id="KW-0732">Signal</keyword>
<feature type="coiled-coil region" evidence="1">
    <location>
        <begin position="272"/>
        <end position="331"/>
    </location>
</feature>
<dbReference type="Gene3D" id="3.10.310.50">
    <property type="match status" value="1"/>
</dbReference>